<dbReference type="AlphaFoldDB" id="A0A7S0R2F4"/>
<sequence length="274" mass="28075">MVFDEGMVVVDPAAAPASEEVTLAGDEGDVPESGAAEGGAGPSSNSPAQEQEQGLLEVPAWGPGAGSGAVASRPKQDEFYSAALMMLAAKDRPLDEEDEEGMCWGDNEEEWAPYGDSFDSRQGSPDWVPDDVWAEKERAAAAAKAAEAGARAAAQAGAGSSGAGAGTSGPAATSPFVPNQPQQEKGTQETVAAITASPPRLAPAPAVAAMAALLVRACLVRPTLRTIRLRLSRSCDHPVAKTLRSARPSLAEATRSALQQAGKRCVAVQEEAVD</sequence>
<organism evidence="2">
    <name type="scientific">Chlamydomonas leiostraca</name>
    <dbReference type="NCBI Taxonomy" id="1034604"/>
    <lineage>
        <taxon>Eukaryota</taxon>
        <taxon>Viridiplantae</taxon>
        <taxon>Chlorophyta</taxon>
        <taxon>core chlorophytes</taxon>
        <taxon>Chlorophyceae</taxon>
        <taxon>CS clade</taxon>
        <taxon>Chlamydomonadales</taxon>
        <taxon>Chlamydomonadaceae</taxon>
        <taxon>Chlamydomonas</taxon>
    </lineage>
</organism>
<accession>A0A7S0R2F4</accession>
<feature type="compositionally biased region" description="Polar residues" evidence="1">
    <location>
        <begin position="176"/>
        <end position="190"/>
    </location>
</feature>
<feature type="region of interest" description="Disordered" evidence="1">
    <location>
        <begin position="157"/>
        <end position="190"/>
    </location>
</feature>
<proteinExistence type="predicted"/>
<gene>
    <name evidence="2" type="ORF">CLEI1391_LOCUS1229</name>
</gene>
<reference evidence="2" key="1">
    <citation type="submission" date="2021-01" db="EMBL/GenBank/DDBJ databases">
        <authorList>
            <person name="Corre E."/>
            <person name="Pelletier E."/>
            <person name="Niang G."/>
            <person name="Scheremetjew M."/>
            <person name="Finn R."/>
            <person name="Kale V."/>
            <person name="Holt S."/>
            <person name="Cochrane G."/>
            <person name="Meng A."/>
            <person name="Brown T."/>
            <person name="Cohen L."/>
        </authorList>
    </citation>
    <scope>NUCLEOTIDE SEQUENCE</scope>
    <source>
        <strain evidence="2">SAG 11-49</strain>
    </source>
</reference>
<feature type="region of interest" description="Disordered" evidence="1">
    <location>
        <begin position="108"/>
        <end position="127"/>
    </location>
</feature>
<evidence type="ECO:0000313" key="2">
    <source>
        <dbReference type="EMBL" id="CAD8665140.1"/>
    </source>
</evidence>
<dbReference type="EMBL" id="HBFB01002441">
    <property type="protein sequence ID" value="CAD8665140.1"/>
    <property type="molecule type" value="Transcribed_RNA"/>
</dbReference>
<name>A0A7S0R2F4_9CHLO</name>
<feature type="region of interest" description="Disordered" evidence="1">
    <location>
        <begin position="1"/>
        <end position="73"/>
    </location>
</feature>
<evidence type="ECO:0000256" key="1">
    <source>
        <dbReference type="SAM" id="MobiDB-lite"/>
    </source>
</evidence>
<protein>
    <submittedName>
        <fullName evidence="2">Uncharacterized protein</fullName>
    </submittedName>
</protein>